<sequence length="398" mass="46689">MWHLTREAQVRFAQVNLLPIHESDEDWEIAISEADEEGEDLFASLKEDLDEVREELQQVLPSRFIPYLNNNTLNHPSLPKAVREDYLQWMSEGEQEFEQILEAAGENAEHAIPFLSAAAQEVFNESFHDGRIERIIRKSDTLHIYINTEGGFSTKAYVHLMLKGVTSEETDVPLEAGQYFIYDELQKIEDGFAFRVLFDCPESQWTITMKDVDARSFYRPKQYSLLHDEDRFESTSLEEYVSELNPDHRYWLFTPDAELDMQIDSGQLLIDNGSLKMTENEILISTHHKQFTYDIEEYSPLQFIYTDTYENPYEQQNESVPADELEDAALSDDLELQVRAWNTMYRGPQEFADIINTVLSKIEINEENEMILTVYVNHFYQEEILKRDVIEKFKELIE</sequence>
<dbReference type="AlphaFoldDB" id="A0A7V7RKS7"/>
<gene>
    <name evidence="1" type="ORF">F7732_15015</name>
</gene>
<dbReference type="EMBL" id="WBOT01000004">
    <property type="protein sequence ID" value="KAB2331969.1"/>
    <property type="molecule type" value="Genomic_DNA"/>
</dbReference>
<comment type="caution">
    <text evidence="1">The sequence shown here is derived from an EMBL/GenBank/DDBJ whole genome shotgun (WGS) entry which is preliminary data.</text>
</comment>
<organism evidence="1 2">
    <name type="scientific">Bacillus mesophilum</name>
    <dbReference type="NCBI Taxonomy" id="1071718"/>
    <lineage>
        <taxon>Bacteria</taxon>
        <taxon>Bacillati</taxon>
        <taxon>Bacillota</taxon>
        <taxon>Bacilli</taxon>
        <taxon>Bacillales</taxon>
        <taxon>Bacillaceae</taxon>
        <taxon>Bacillus</taxon>
    </lineage>
</organism>
<dbReference type="Proteomes" id="UP000441354">
    <property type="component" value="Unassembled WGS sequence"/>
</dbReference>
<dbReference type="Pfam" id="PF13315">
    <property type="entry name" value="DUF4085"/>
    <property type="match status" value="1"/>
</dbReference>
<dbReference type="OrthoDB" id="2563891at2"/>
<dbReference type="RefSeq" id="WP_151574826.1">
    <property type="nucleotide sequence ID" value="NZ_WBOT01000004.1"/>
</dbReference>
<keyword evidence="2" id="KW-1185">Reference proteome</keyword>
<proteinExistence type="predicted"/>
<evidence type="ECO:0000313" key="2">
    <source>
        <dbReference type="Proteomes" id="UP000441354"/>
    </source>
</evidence>
<evidence type="ECO:0000313" key="1">
    <source>
        <dbReference type="EMBL" id="KAB2331969.1"/>
    </source>
</evidence>
<accession>A0A7V7RKS7</accession>
<name>A0A7V7RKS7_9BACI</name>
<protein>
    <submittedName>
        <fullName evidence="1">DUF4085 family protein</fullName>
    </submittedName>
</protein>
<dbReference type="InterPro" id="IPR025144">
    <property type="entry name" value="DUF4085"/>
</dbReference>
<reference evidence="1 2" key="1">
    <citation type="journal article" date="2014" name="Arch. Microbiol.">
        <title>Bacillus mesophilum sp. nov., strain IITR-54T, a novel 4-chlorobiphenyl dechlorinating bacterium.</title>
        <authorList>
            <person name="Manickam N."/>
            <person name="Singh N.K."/>
            <person name="Bajaj A."/>
            <person name="Kumar R.M."/>
            <person name="Kaur G."/>
            <person name="Kaur N."/>
            <person name="Bala M."/>
            <person name="Kumar A."/>
            <person name="Mayilraj S."/>
        </authorList>
    </citation>
    <scope>NUCLEOTIDE SEQUENCE [LARGE SCALE GENOMIC DNA]</scope>
    <source>
        <strain evidence="1 2">IITR-54</strain>
    </source>
</reference>